<dbReference type="Proteomes" id="UP000601041">
    <property type="component" value="Unassembled WGS sequence"/>
</dbReference>
<sequence>MTDTTIEIYDVIVVGAGGAGLMAALEAARLGCRTLLLEKEAHIGGTTAMSVGTVCTTGTDLQRARGIVDSTEAHFEDLGKFAGDLVSRDNLELRRLLVENIPEAYRRLREAGVQFMGPIPEPPHREPRLHAIVPHSRGYIHHLTRALRRAGGTILTSTPVRRLTQMDGRVTGVEIETGGQMRTLAATRGVILTTGDLSGAPRAYQKRFFGEDLLVLDAINPASTGDGHALGEEAGGEVVNGDLATGPQLRFLAPPKTALVNRLPPIRLVGSAVLTAMKILPDPILRPMLMSFVTTFLAPYPGVFRQGAVLINRNGQRFCDELSFPEFKVADQPQQHAFIVFDKAVADKLQAWPNFISTAPGVGYAYLRDYERSRRDIFYKADSWQELGRKVGIDGAALSEAIENYNAALPARSERPKLLKPPFYALGPAKPWIVHAEGGLRVDTSLRVLDRKDSPVPGLYAAGSAGQGGVLLEGHGHHLGWAFASGMLAGAAVARESARTAQQAIPVPSRNSQETIS</sequence>
<keyword evidence="3" id="KW-0274">FAD</keyword>
<protein>
    <submittedName>
        <fullName evidence="6">FAD-binding protein</fullName>
    </submittedName>
</protein>
<comment type="caution">
    <text evidence="6">The sequence shown here is derived from an EMBL/GenBank/DDBJ whole genome shotgun (WGS) entry which is preliminary data.</text>
</comment>
<feature type="domain" description="FAD-dependent oxidoreductase 2 FAD-binding" evidence="5">
    <location>
        <begin position="10"/>
        <end position="247"/>
    </location>
</feature>
<dbReference type="SUPFAM" id="SSF51905">
    <property type="entry name" value="FAD/NAD(P)-binding domain"/>
    <property type="match status" value="1"/>
</dbReference>
<evidence type="ECO:0000259" key="5">
    <source>
        <dbReference type="Pfam" id="PF00890"/>
    </source>
</evidence>
<organism evidence="6 7">
    <name type="scientific">Pseudorhizobium halotolerans</name>
    <dbReference type="NCBI Taxonomy" id="1233081"/>
    <lineage>
        <taxon>Bacteria</taxon>
        <taxon>Pseudomonadati</taxon>
        <taxon>Pseudomonadota</taxon>
        <taxon>Alphaproteobacteria</taxon>
        <taxon>Hyphomicrobiales</taxon>
        <taxon>Rhizobiaceae</taxon>
        <taxon>Rhizobium/Agrobacterium group</taxon>
        <taxon>Pseudorhizobium</taxon>
    </lineage>
</organism>
<dbReference type="SUPFAM" id="SSF56425">
    <property type="entry name" value="Succinate dehydrogenase/fumarate reductase flavoprotein, catalytic domain"/>
    <property type="match status" value="1"/>
</dbReference>
<evidence type="ECO:0000256" key="4">
    <source>
        <dbReference type="ARBA" id="ARBA00023002"/>
    </source>
</evidence>
<evidence type="ECO:0000256" key="2">
    <source>
        <dbReference type="ARBA" id="ARBA00022630"/>
    </source>
</evidence>
<dbReference type="InterPro" id="IPR036188">
    <property type="entry name" value="FAD/NAD-bd_sf"/>
</dbReference>
<dbReference type="Gene3D" id="3.50.50.60">
    <property type="entry name" value="FAD/NAD(P)-binding domain"/>
    <property type="match status" value="2"/>
</dbReference>
<evidence type="ECO:0000313" key="6">
    <source>
        <dbReference type="EMBL" id="CAD7053241.1"/>
    </source>
</evidence>
<dbReference type="EMBL" id="CABFWE030000013">
    <property type="protein sequence ID" value="CAD7053241.1"/>
    <property type="molecule type" value="Genomic_DNA"/>
</dbReference>
<dbReference type="PANTHER" id="PTHR43400">
    <property type="entry name" value="FUMARATE REDUCTASE"/>
    <property type="match status" value="1"/>
</dbReference>
<feature type="domain" description="FAD-dependent oxidoreductase 2 FAD-binding" evidence="5">
    <location>
        <begin position="305"/>
        <end position="469"/>
    </location>
</feature>
<dbReference type="InterPro" id="IPR003953">
    <property type="entry name" value="FAD-dep_OxRdtase_2_FAD-bd"/>
</dbReference>
<dbReference type="Pfam" id="PF00890">
    <property type="entry name" value="FAD_binding_2"/>
    <property type="match status" value="2"/>
</dbReference>
<reference evidence="6 7" key="1">
    <citation type="submission" date="2020-11" db="EMBL/GenBank/DDBJ databases">
        <authorList>
            <person name="Lassalle F."/>
        </authorList>
    </citation>
    <scope>NUCLEOTIDE SEQUENCE [LARGE SCALE GENOMIC DNA]</scope>
    <source>
        <strain evidence="6 7">AB21</strain>
    </source>
</reference>
<proteinExistence type="predicted"/>
<dbReference type="Gene3D" id="3.90.700.10">
    <property type="entry name" value="Succinate dehydrogenase/fumarate reductase flavoprotein, catalytic domain"/>
    <property type="match status" value="1"/>
</dbReference>
<evidence type="ECO:0000313" key="7">
    <source>
        <dbReference type="Proteomes" id="UP000601041"/>
    </source>
</evidence>
<evidence type="ECO:0000256" key="3">
    <source>
        <dbReference type="ARBA" id="ARBA00022827"/>
    </source>
</evidence>
<dbReference type="InterPro" id="IPR027477">
    <property type="entry name" value="Succ_DH/fumarate_Rdtase_cat_sf"/>
</dbReference>
<dbReference type="RefSeq" id="WP_142589613.1">
    <property type="nucleotide sequence ID" value="NZ_CABFWE030000013.1"/>
</dbReference>
<gene>
    <name evidence="6" type="ORF">RHAB21_04474</name>
</gene>
<keyword evidence="2" id="KW-0285">Flavoprotein</keyword>
<name>A0ABM8PX22_9HYPH</name>
<keyword evidence="7" id="KW-1185">Reference proteome</keyword>
<comment type="cofactor">
    <cofactor evidence="1">
        <name>FAD</name>
        <dbReference type="ChEBI" id="CHEBI:57692"/>
    </cofactor>
</comment>
<dbReference type="PANTHER" id="PTHR43400:SF10">
    <property type="entry name" value="3-OXOSTEROID 1-DEHYDROGENASE"/>
    <property type="match status" value="1"/>
</dbReference>
<keyword evidence="4" id="KW-0560">Oxidoreductase</keyword>
<accession>A0ABM8PX22</accession>
<evidence type="ECO:0000256" key="1">
    <source>
        <dbReference type="ARBA" id="ARBA00001974"/>
    </source>
</evidence>
<dbReference type="InterPro" id="IPR050315">
    <property type="entry name" value="FAD-oxidoreductase_2"/>
</dbReference>